<sequence length="68" mass="8067">MKYKFKGYHWVNQQGCLVFPEPKRVAIYTEDSFDSLEEAKAEWIKDPWIEDGDICILATEIIKGDWDR</sequence>
<keyword evidence="1" id="KW-0436">Ligase</keyword>
<dbReference type="EMBL" id="BBSI01000039">
    <property type="protein sequence ID" value="GAM81352.1"/>
    <property type="molecule type" value="Genomic_DNA"/>
</dbReference>
<proteinExistence type="predicted"/>
<evidence type="ECO:0000313" key="1">
    <source>
        <dbReference type="EMBL" id="GAM81352.1"/>
    </source>
</evidence>
<accession>A0A0B8QWE4</accession>
<reference evidence="1 2" key="1">
    <citation type="submission" date="2015-01" db="EMBL/GenBank/DDBJ databases">
        <title>Lactococcus lactis subsp.lactis JCM 5805 whole genome shotgun sequence.</title>
        <authorList>
            <person name="Fujii T."/>
            <person name="Tomita Y."/>
            <person name="Ikushima S."/>
            <person name="Fujiwara D."/>
        </authorList>
    </citation>
    <scope>NUCLEOTIDE SEQUENCE [LARGE SCALE GENOMIC DNA]</scope>
    <source>
        <strain evidence="1 2">JCM 5805</strain>
    </source>
</reference>
<dbReference type="Proteomes" id="UP000031847">
    <property type="component" value="Unassembled WGS sequence"/>
</dbReference>
<name>A0A0B8QWE4_LACLL</name>
<dbReference type="RefSeq" id="WP_044009721.1">
    <property type="nucleotide sequence ID" value="NZ_BAABQR010000028.1"/>
</dbReference>
<dbReference type="GO" id="GO:0016874">
    <property type="term" value="F:ligase activity"/>
    <property type="evidence" value="ECO:0007669"/>
    <property type="project" value="UniProtKB-KW"/>
</dbReference>
<dbReference type="AlphaFoldDB" id="A0A0B8QWE4"/>
<dbReference type="PATRIC" id="fig|1360.96.peg.2249"/>
<protein>
    <submittedName>
        <fullName evidence="1">Acyl-CoA synthetases (AMP-forming)/AMP-acid ligases II</fullName>
    </submittedName>
</protein>
<evidence type="ECO:0000313" key="2">
    <source>
        <dbReference type="Proteomes" id="UP000031847"/>
    </source>
</evidence>
<gene>
    <name evidence="1" type="ORF">JCM5805K_2475</name>
</gene>
<comment type="caution">
    <text evidence="1">The sequence shown here is derived from an EMBL/GenBank/DDBJ whole genome shotgun (WGS) entry which is preliminary data.</text>
</comment>
<organism evidence="1 2">
    <name type="scientific">Lactococcus lactis subsp. lactis</name>
    <name type="common">Streptococcus lactis</name>
    <dbReference type="NCBI Taxonomy" id="1360"/>
    <lineage>
        <taxon>Bacteria</taxon>
        <taxon>Bacillati</taxon>
        <taxon>Bacillota</taxon>
        <taxon>Bacilli</taxon>
        <taxon>Lactobacillales</taxon>
        <taxon>Streptococcaceae</taxon>
        <taxon>Lactococcus</taxon>
    </lineage>
</organism>